<dbReference type="PANTHER" id="PTHR32332:SF20">
    <property type="entry name" value="2-NITROPROPANE DIOXYGENASE-LIKE PROTEIN"/>
    <property type="match status" value="1"/>
</dbReference>
<gene>
    <name evidence="1" type="ORF">S01H1_34843</name>
</gene>
<protein>
    <submittedName>
        <fullName evidence="1">Uncharacterized protein</fullName>
    </submittedName>
</protein>
<dbReference type="PANTHER" id="PTHR32332">
    <property type="entry name" value="2-NITROPROPANE DIOXYGENASE"/>
    <property type="match status" value="1"/>
</dbReference>
<name>X0W2D3_9ZZZZ</name>
<evidence type="ECO:0000313" key="1">
    <source>
        <dbReference type="EMBL" id="GAG06906.1"/>
    </source>
</evidence>
<organism evidence="1">
    <name type="scientific">marine sediment metagenome</name>
    <dbReference type="NCBI Taxonomy" id="412755"/>
    <lineage>
        <taxon>unclassified sequences</taxon>
        <taxon>metagenomes</taxon>
        <taxon>ecological metagenomes</taxon>
    </lineage>
</organism>
<dbReference type="SUPFAM" id="SSF51412">
    <property type="entry name" value="Inosine monophosphate dehydrogenase (IMPDH)"/>
    <property type="match status" value="1"/>
</dbReference>
<reference evidence="1" key="1">
    <citation type="journal article" date="2014" name="Front. Microbiol.">
        <title>High frequency of phylogenetically diverse reductive dehalogenase-homologous genes in deep subseafloor sedimentary metagenomes.</title>
        <authorList>
            <person name="Kawai M."/>
            <person name="Futagami T."/>
            <person name="Toyoda A."/>
            <person name="Takaki Y."/>
            <person name="Nishi S."/>
            <person name="Hori S."/>
            <person name="Arai W."/>
            <person name="Tsubouchi T."/>
            <person name="Morono Y."/>
            <person name="Uchiyama I."/>
            <person name="Ito T."/>
            <person name="Fujiyama A."/>
            <person name="Inagaki F."/>
            <person name="Takami H."/>
        </authorList>
    </citation>
    <scope>NUCLEOTIDE SEQUENCE</scope>
    <source>
        <strain evidence="1">Expedition CK06-06</strain>
    </source>
</reference>
<feature type="non-terminal residue" evidence="1">
    <location>
        <position position="1"/>
    </location>
</feature>
<dbReference type="InterPro" id="IPR013785">
    <property type="entry name" value="Aldolase_TIM"/>
</dbReference>
<comment type="caution">
    <text evidence="1">The sequence shown here is derived from an EMBL/GenBank/DDBJ whole genome shotgun (WGS) entry which is preliminary data.</text>
</comment>
<proteinExistence type="predicted"/>
<dbReference type="EMBL" id="BARS01021727">
    <property type="protein sequence ID" value="GAG06906.1"/>
    <property type="molecule type" value="Genomic_DNA"/>
</dbReference>
<dbReference type="Gene3D" id="3.20.20.70">
    <property type="entry name" value="Aldolase class I"/>
    <property type="match status" value="1"/>
</dbReference>
<dbReference type="Pfam" id="PF03060">
    <property type="entry name" value="NMO"/>
    <property type="match status" value="1"/>
</dbReference>
<sequence>SIPVIGAGGIVDARGLVAALSLGAEGVQLGTRFVAVEENIAHTRYKQAITDAHDTDTVITCRKLVPTRSLRTEFTRKVMELEQSGASASDIRDFLGYSRARRGQLEGDLAEGEAYCGASAGLIKEILPVASVIHELVEGYREIIAKCFDSQIQ</sequence>
<dbReference type="AlphaFoldDB" id="X0W2D3"/>
<accession>X0W2D3</accession>